<name>A0AA88Y3E3_PINIB</name>
<protein>
    <recommendedName>
        <fullName evidence="10">NEK6-subfamily protein kinase</fullName>
        <ecNumber evidence="10">2.7.11.34</ecNumber>
    </recommendedName>
</protein>
<dbReference type="Gene3D" id="1.10.510.10">
    <property type="entry name" value="Transferase(Phosphotransferase) domain 1"/>
    <property type="match status" value="1"/>
</dbReference>
<dbReference type="PROSITE" id="PS50011">
    <property type="entry name" value="PROTEIN_KINASE_DOM"/>
    <property type="match status" value="1"/>
</dbReference>
<keyword evidence="17" id="KW-1185">Reference proteome</keyword>
<comment type="similarity">
    <text evidence="3">Belongs to the protein kinase superfamily. NEK Ser/Thr protein kinase family. NIMA subfamily.</text>
</comment>
<evidence type="ECO:0000256" key="4">
    <source>
        <dbReference type="ARBA" id="ARBA00022527"/>
    </source>
</evidence>
<dbReference type="PRINTS" id="PR00109">
    <property type="entry name" value="TYRKINASE"/>
</dbReference>
<feature type="compositionally biased region" description="Low complexity" evidence="14">
    <location>
        <begin position="368"/>
        <end position="378"/>
    </location>
</feature>
<dbReference type="EMBL" id="VSWD01000011">
    <property type="protein sequence ID" value="KAK3088593.1"/>
    <property type="molecule type" value="Genomic_DNA"/>
</dbReference>
<comment type="subcellular location">
    <subcellularLocation>
        <location evidence="1">Cytoplasm</location>
        <location evidence="1">Cytoskeleton</location>
        <location evidence="1">Microtubule organizing center</location>
        <location evidence="1">Centrosome</location>
    </subcellularLocation>
    <subcellularLocation>
        <location evidence="2">Cytoplasm</location>
        <location evidence="2">Cytoskeleton</location>
        <location evidence="2">Spindle pole</location>
    </subcellularLocation>
</comment>
<dbReference type="GO" id="GO:0005813">
    <property type="term" value="C:centrosome"/>
    <property type="evidence" value="ECO:0007669"/>
    <property type="project" value="UniProtKB-SubCell"/>
</dbReference>
<dbReference type="PANTHER" id="PTHR43289">
    <property type="entry name" value="MITOGEN-ACTIVATED PROTEIN KINASE KINASE KINASE 20-RELATED"/>
    <property type="match status" value="1"/>
</dbReference>
<evidence type="ECO:0000256" key="9">
    <source>
        <dbReference type="ARBA" id="ARBA00023212"/>
    </source>
</evidence>
<dbReference type="FunFam" id="1.10.510.10:FF:000148">
    <property type="entry name" value="Serine/threonine-protein kinase Nek7"/>
    <property type="match status" value="1"/>
</dbReference>
<keyword evidence="8 11" id="KW-0067">ATP-binding</keyword>
<evidence type="ECO:0000256" key="3">
    <source>
        <dbReference type="ARBA" id="ARBA00010886"/>
    </source>
</evidence>
<evidence type="ECO:0000313" key="16">
    <source>
        <dbReference type="EMBL" id="KAK3088593.1"/>
    </source>
</evidence>
<dbReference type="GO" id="GO:0005524">
    <property type="term" value="F:ATP binding"/>
    <property type="evidence" value="ECO:0007669"/>
    <property type="project" value="UniProtKB-UniRule"/>
</dbReference>
<dbReference type="CDD" id="cd08224">
    <property type="entry name" value="STKc_Nek6_7"/>
    <property type="match status" value="1"/>
</dbReference>
<dbReference type="Gene3D" id="3.30.200.20">
    <property type="entry name" value="Phosphorylase Kinase, domain 1"/>
    <property type="match status" value="2"/>
</dbReference>
<sequence>MATPTEPMDMEATAQQIQERDNIYGRLSHFEIDKKIGKGQFSEVFRAKCKVDNSVVALKKVQIFEMMDAKARQDCIKEIDLLKQLNHPNVIKYLSSFIENNELNIVLELADAGDLSRMIKHFKKQKRLIPEKTIWKYFIQICSALEHMHSRRIMHRDIKPANVFITAEGIVKLGDLGLGRFFSSKTTAAHSLVGTPYYMSPERIHETGYNFKSDMWSLGCLLYEMAALQSPFYGDKMNLYSLCKKIDQCDYPPLPADCYSEELRNLVALCINPIPEQRPDIMYVYNVAQIMHARNQQQAQAQQMAQQQLQAQQQQQLLQQQIQQQQLLEQQRQFLQAQQQQQQIVQQSFQGQPVAGQQAVPSQSVAGQQIPEQQVQPQFTEQHQEV</sequence>
<evidence type="ECO:0000256" key="6">
    <source>
        <dbReference type="ARBA" id="ARBA00022741"/>
    </source>
</evidence>
<dbReference type="InterPro" id="IPR000719">
    <property type="entry name" value="Prot_kinase_dom"/>
</dbReference>
<keyword evidence="7" id="KW-0418">Kinase</keyword>
<dbReference type="FunFam" id="3.30.200.20:FF:000204">
    <property type="entry name" value="Serine/threonine-protein kinase Nek7"/>
    <property type="match status" value="1"/>
</dbReference>
<evidence type="ECO:0000256" key="1">
    <source>
        <dbReference type="ARBA" id="ARBA00004300"/>
    </source>
</evidence>
<evidence type="ECO:0000256" key="11">
    <source>
        <dbReference type="PROSITE-ProRule" id="PRU10141"/>
    </source>
</evidence>
<evidence type="ECO:0000256" key="5">
    <source>
        <dbReference type="ARBA" id="ARBA00022679"/>
    </source>
</evidence>
<dbReference type="PROSITE" id="PS00107">
    <property type="entry name" value="PROTEIN_KINASE_ATP"/>
    <property type="match status" value="1"/>
</dbReference>
<dbReference type="Pfam" id="PF00069">
    <property type="entry name" value="Pkinase"/>
    <property type="match status" value="1"/>
</dbReference>
<evidence type="ECO:0000259" key="15">
    <source>
        <dbReference type="PROSITE" id="PS50011"/>
    </source>
</evidence>
<feature type="domain" description="Protein kinase" evidence="15">
    <location>
        <begin position="30"/>
        <end position="295"/>
    </location>
</feature>
<keyword evidence="9" id="KW-0963">Cytoplasm</keyword>
<dbReference type="EC" id="2.7.11.34" evidence="10"/>
<accession>A0AA88Y3E3</accession>
<keyword evidence="6 11" id="KW-0547">Nucleotide-binding</keyword>
<dbReference type="GO" id="GO:0000922">
    <property type="term" value="C:spindle pole"/>
    <property type="evidence" value="ECO:0007669"/>
    <property type="project" value="UniProtKB-SubCell"/>
</dbReference>
<dbReference type="Proteomes" id="UP001186944">
    <property type="component" value="Unassembled WGS sequence"/>
</dbReference>
<evidence type="ECO:0000256" key="14">
    <source>
        <dbReference type="SAM" id="MobiDB-lite"/>
    </source>
</evidence>
<keyword evidence="5" id="KW-0808">Transferase</keyword>
<comment type="caution">
    <text evidence="16">The sequence shown here is derived from an EMBL/GenBank/DDBJ whole genome shotgun (WGS) entry which is preliminary data.</text>
</comment>
<keyword evidence="13" id="KW-0175">Coiled coil</keyword>
<feature type="region of interest" description="Disordered" evidence="14">
    <location>
        <begin position="356"/>
        <end position="386"/>
    </location>
</feature>
<dbReference type="AlphaFoldDB" id="A0AA88Y3E3"/>
<evidence type="ECO:0000256" key="8">
    <source>
        <dbReference type="ARBA" id="ARBA00022840"/>
    </source>
</evidence>
<dbReference type="SMART" id="SM00220">
    <property type="entry name" value="S_TKc"/>
    <property type="match status" value="1"/>
</dbReference>
<keyword evidence="4 12" id="KW-0723">Serine/threonine-protein kinase</keyword>
<evidence type="ECO:0000256" key="12">
    <source>
        <dbReference type="RuleBase" id="RU000304"/>
    </source>
</evidence>
<dbReference type="SUPFAM" id="SSF56112">
    <property type="entry name" value="Protein kinase-like (PK-like)"/>
    <property type="match status" value="1"/>
</dbReference>
<dbReference type="InterPro" id="IPR008271">
    <property type="entry name" value="Ser/Thr_kinase_AS"/>
</dbReference>
<dbReference type="PROSITE" id="PS00108">
    <property type="entry name" value="PROTEIN_KINASE_ST"/>
    <property type="match status" value="1"/>
</dbReference>
<dbReference type="PANTHER" id="PTHR43289:SF6">
    <property type="entry name" value="SERINE_THREONINE-PROTEIN KINASE NEKL-3"/>
    <property type="match status" value="1"/>
</dbReference>
<keyword evidence="9" id="KW-0206">Cytoskeleton</keyword>
<feature type="coiled-coil region" evidence="13">
    <location>
        <begin position="294"/>
        <end position="338"/>
    </location>
</feature>
<gene>
    <name evidence="16" type="ORF">FSP39_021032</name>
</gene>
<evidence type="ECO:0000256" key="7">
    <source>
        <dbReference type="ARBA" id="ARBA00022777"/>
    </source>
</evidence>
<dbReference type="GO" id="GO:0004674">
    <property type="term" value="F:protein serine/threonine kinase activity"/>
    <property type="evidence" value="ECO:0007669"/>
    <property type="project" value="UniProtKB-KW"/>
</dbReference>
<evidence type="ECO:0000256" key="2">
    <source>
        <dbReference type="ARBA" id="ARBA00004647"/>
    </source>
</evidence>
<dbReference type="InterPro" id="IPR011009">
    <property type="entry name" value="Kinase-like_dom_sf"/>
</dbReference>
<feature type="binding site" evidence="11">
    <location>
        <position position="59"/>
    </location>
    <ligand>
        <name>ATP</name>
        <dbReference type="ChEBI" id="CHEBI:30616"/>
    </ligand>
</feature>
<evidence type="ECO:0000313" key="17">
    <source>
        <dbReference type="Proteomes" id="UP001186944"/>
    </source>
</evidence>
<organism evidence="16 17">
    <name type="scientific">Pinctada imbricata</name>
    <name type="common">Atlantic pearl-oyster</name>
    <name type="synonym">Pinctada martensii</name>
    <dbReference type="NCBI Taxonomy" id="66713"/>
    <lineage>
        <taxon>Eukaryota</taxon>
        <taxon>Metazoa</taxon>
        <taxon>Spiralia</taxon>
        <taxon>Lophotrochozoa</taxon>
        <taxon>Mollusca</taxon>
        <taxon>Bivalvia</taxon>
        <taxon>Autobranchia</taxon>
        <taxon>Pteriomorphia</taxon>
        <taxon>Pterioida</taxon>
        <taxon>Pterioidea</taxon>
        <taxon>Pteriidae</taxon>
        <taxon>Pinctada</taxon>
    </lineage>
</organism>
<proteinExistence type="inferred from homology"/>
<dbReference type="InterPro" id="IPR001245">
    <property type="entry name" value="Ser-Thr/Tyr_kinase_cat_dom"/>
</dbReference>
<dbReference type="InterPro" id="IPR017441">
    <property type="entry name" value="Protein_kinase_ATP_BS"/>
</dbReference>
<evidence type="ECO:0000256" key="13">
    <source>
        <dbReference type="SAM" id="Coils"/>
    </source>
</evidence>
<reference evidence="16" key="1">
    <citation type="submission" date="2019-08" db="EMBL/GenBank/DDBJ databases">
        <title>The improved chromosome-level genome for the pearl oyster Pinctada fucata martensii using PacBio sequencing and Hi-C.</title>
        <authorList>
            <person name="Zheng Z."/>
        </authorList>
    </citation>
    <scope>NUCLEOTIDE SEQUENCE</scope>
    <source>
        <strain evidence="16">ZZ-2019</strain>
        <tissue evidence="16">Adductor muscle</tissue>
    </source>
</reference>
<evidence type="ECO:0000256" key="10">
    <source>
        <dbReference type="ARBA" id="ARBA00039067"/>
    </source>
</evidence>